<dbReference type="RefSeq" id="WP_145074633.1">
    <property type="nucleotide sequence ID" value="NZ_CP036425.1"/>
</dbReference>
<dbReference type="GO" id="GO:0005524">
    <property type="term" value="F:ATP binding"/>
    <property type="evidence" value="ECO:0007669"/>
    <property type="project" value="UniProtKB-KW"/>
</dbReference>
<name>A0A517YR35_9BACT</name>
<evidence type="ECO:0000259" key="4">
    <source>
        <dbReference type="PROSITE" id="PS50893"/>
    </source>
</evidence>
<keyword evidence="5" id="KW-0378">Hydrolase</keyword>
<evidence type="ECO:0000256" key="1">
    <source>
        <dbReference type="ARBA" id="ARBA00022448"/>
    </source>
</evidence>
<dbReference type="EC" id="3.6.3.-" evidence="5"/>
<dbReference type="AlphaFoldDB" id="A0A517YR35"/>
<keyword evidence="3 5" id="KW-0067">ATP-binding</keyword>
<dbReference type="PANTHER" id="PTHR43553">
    <property type="entry name" value="HEAVY METAL TRANSPORTER"/>
    <property type="match status" value="1"/>
</dbReference>
<protein>
    <submittedName>
        <fullName evidence="5">Putative ABC transporter ATP-binding protein YlmA</fullName>
        <ecNumber evidence="5">3.6.3.-</ecNumber>
    </submittedName>
</protein>
<proteinExistence type="predicted"/>
<evidence type="ECO:0000256" key="2">
    <source>
        <dbReference type="ARBA" id="ARBA00022741"/>
    </source>
</evidence>
<dbReference type="Pfam" id="PF00005">
    <property type="entry name" value="ABC_tran"/>
    <property type="match status" value="1"/>
</dbReference>
<dbReference type="KEGG" id="pcor:KS4_07160"/>
<keyword evidence="1" id="KW-0813">Transport</keyword>
<reference evidence="5 6" key="1">
    <citation type="submission" date="2019-02" db="EMBL/GenBank/DDBJ databases">
        <title>Deep-cultivation of Planctomycetes and their phenomic and genomic characterization uncovers novel biology.</title>
        <authorList>
            <person name="Wiegand S."/>
            <person name="Jogler M."/>
            <person name="Boedeker C."/>
            <person name="Pinto D."/>
            <person name="Vollmers J."/>
            <person name="Rivas-Marin E."/>
            <person name="Kohn T."/>
            <person name="Peeters S.H."/>
            <person name="Heuer A."/>
            <person name="Rast P."/>
            <person name="Oberbeckmann S."/>
            <person name="Bunk B."/>
            <person name="Jeske O."/>
            <person name="Meyerdierks A."/>
            <person name="Storesund J.E."/>
            <person name="Kallscheuer N."/>
            <person name="Luecker S."/>
            <person name="Lage O.M."/>
            <person name="Pohl T."/>
            <person name="Merkel B.J."/>
            <person name="Hornburger P."/>
            <person name="Mueller R.-W."/>
            <person name="Bruemmer F."/>
            <person name="Labrenz M."/>
            <person name="Spormann A.M."/>
            <person name="Op den Camp H."/>
            <person name="Overmann J."/>
            <person name="Amann R."/>
            <person name="Jetten M.S.M."/>
            <person name="Mascher T."/>
            <person name="Medema M.H."/>
            <person name="Devos D.P."/>
            <person name="Kaster A.-K."/>
            <person name="Ovreas L."/>
            <person name="Rohde M."/>
            <person name="Galperin M.Y."/>
            <person name="Jogler C."/>
        </authorList>
    </citation>
    <scope>NUCLEOTIDE SEQUENCE [LARGE SCALE GENOMIC DNA]</scope>
    <source>
        <strain evidence="5 6">KS4</strain>
    </source>
</reference>
<sequence>MSNPQETFAIQAHNLTIQRGNTTILNNLNCTIKAGQAVAILGPNGCGKTTFARTILGHIFPTSGSLQILGRTIGETNIPKLRKHIGIVNPTTDTSSIHTTGAIVDARLSTLQAVCTGFFATIGLYDTPSPTQIETASQYLHAVGLSHRQDHRFATLSTGEQRRALIARALVHHPQLLILDEPTAGLDIAGREQILATIEMILAKPNPPALIMITHHVEELSPRTSNVFLMRDGQFINQGPPSDIITPESLTQTFGCKVFVKKIHGRFWLEVLPEAWLDLV</sequence>
<evidence type="ECO:0000256" key="3">
    <source>
        <dbReference type="ARBA" id="ARBA00022840"/>
    </source>
</evidence>
<dbReference type="PANTHER" id="PTHR43553:SF3">
    <property type="entry name" value="ABC TRANSPORTER ATP-BINDING PROTEIN MODF"/>
    <property type="match status" value="1"/>
</dbReference>
<dbReference type="EMBL" id="CP036425">
    <property type="protein sequence ID" value="QDU32682.1"/>
    <property type="molecule type" value="Genomic_DNA"/>
</dbReference>
<dbReference type="Proteomes" id="UP000317369">
    <property type="component" value="Chromosome"/>
</dbReference>
<gene>
    <name evidence="5" type="primary">ylmA</name>
    <name evidence="5" type="ORF">KS4_07160</name>
</gene>
<dbReference type="SMART" id="SM00382">
    <property type="entry name" value="AAA"/>
    <property type="match status" value="1"/>
</dbReference>
<dbReference type="PROSITE" id="PS50893">
    <property type="entry name" value="ABC_TRANSPORTER_2"/>
    <property type="match status" value="1"/>
</dbReference>
<organism evidence="5 6">
    <name type="scientific">Poriferisphaera corsica</name>
    <dbReference type="NCBI Taxonomy" id="2528020"/>
    <lineage>
        <taxon>Bacteria</taxon>
        <taxon>Pseudomonadati</taxon>
        <taxon>Planctomycetota</taxon>
        <taxon>Phycisphaerae</taxon>
        <taxon>Phycisphaerales</taxon>
        <taxon>Phycisphaeraceae</taxon>
        <taxon>Poriferisphaera</taxon>
    </lineage>
</organism>
<dbReference type="GO" id="GO:0042626">
    <property type="term" value="F:ATPase-coupled transmembrane transporter activity"/>
    <property type="evidence" value="ECO:0007669"/>
    <property type="project" value="TreeGrafter"/>
</dbReference>
<dbReference type="InterPro" id="IPR003593">
    <property type="entry name" value="AAA+_ATPase"/>
</dbReference>
<dbReference type="InterPro" id="IPR050095">
    <property type="entry name" value="ECF_ABC_transporter_ATP-bd"/>
</dbReference>
<dbReference type="InterPro" id="IPR027417">
    <property type="entry name" value="P-loop_NTPase"/>
</dbReference>
<evidence type="ECO:0000313" key="6">
    <source>
        <dbReference type="Proteomes" id="UP000317369"/>
    </source>
</evidence>
<accession>A0A517YR35</accession>
<dbReference type="InterPro" id="IPR003439">
    <property type="entry name" value="ABC_transporter-like_ATP-bd"/>
</dbReference>
<feature type="domain" description="ABC transporter" evidence="4">
    <location>
        <begin position="10"/>
        <end position="257"/>
    </location>
</feature>
<dbReference type="GO" id="GO:0043190">
    <property type="term" value="C:ATP-binding cassette (ABC) transporter complex"/>
    <property type="evidence" value="ECO:0007669"/>
    <property type="project" value="TreeGrafter"/>
</dbReference>
<dbReference type="SUPFAM" id="SSF52540">
    <property type="entry name" value="P-loop containing nucleoside triphosphate hydrolases"/>
    <property type="match status" value="1"/>
</dbReference>
<keyword evidence="2" id="KW-0547">Nucleotide-binding</keyword>
<evidence type="ECO:0000313" key="5">
    <source>
        <dbReference type="EMBL" id="QDU32682.1"/>
    </source>
</evidence>
<dbReference type="Gene3D" id="3.40.50.300">
    <property type="entry name" value="P-loop containing nucleotide triphosphate hydrolases"/>
    <property type="match status" value="1"/>
</dbReference>
<dbReference type="OrthoDB" id="9806726at2"/>
<keyword evidence="6" id="KW-1185">Reference proteome</keyword>
<dbReference type="GO" id="GO:0016887">
    <property type="term" value="F:ATP hydrolysis activity"/>
    <property type="evidence" value="ECO:0007669"/>
    <property type="project" value="InterPro"/>
</dbReference>